<dbReference type="RefSeq" id="WP_408182529.1">
    <property type="nucleotide sequence ID" value="NZ_JAQQEZ010000069.1"/>
</dbReference>
<accession>A0ABW9B6E4</accession>
<dbReference type="EC" id="3.4.21.105" evidence="7"/>
<feature type="domain" description="Peptidase S54 rhomboid" evidence="6">
    <location>
        <begin position="64"/>
        <end position="194"/>
    </location>
</feature>
<dbReference type="GO" id="GO:0006508">
    <property type="term" value="P:proteolysis"/>
    <property type="evidence" value="ECO:0007669"/>
    <property type="project" value="UniProtKB-KW"/>
</dbReference>
<protein>
    <submittedName>
        <fullName evidence="7">Rhomboid family intramembrane serine protease</fullName>
        <ecNumber evidence="7">3.4.21.105</ecNumber>
    </submittedName>
</protein>
<feature type="transmembrane region" description="Helical" evidence="5">
    <location>
        <begin position="153"/>
        <end position="173"/>
    </location>
</feature>
<evidence type="ECO:0000313" key="7">
    <source>
        <dbReference type="EMBL" id="MFM0007773.1"/>
    </source>
</evidence>
<keyword evidence="7" id="KW-0645">Protease</keyword>
<dbReference type="Proteomes" id="UP001629230">
    <property type="component" value="Unassembled WGS sequence"/>
</dbReference>
<gene>
    <name evidence="7" type="ORF">PQR57_43440</name>
</gene>
<comment type="subcellular location">
    <subcellularLocation>
        <location evidence="1">Membrane</location>
        <topology evidence="1">Multi-pass membrane protein</topology>
    </subcellularLocation>
</comment>
<feature type="transmembrane region" description="Helical" evidence="5">
    <location>
        <begin position="100"/>
        <end position="118"/>
    </location>
</feature>
<feature type="transmembrane region" description="Helical" evidence="5">
    <location>
        <begin position="67"/>
        <end position="88"/>
    </location>
</feature>
<keyword evidence="4 5" id="KW-0472">Membrane</keyword>
<keyword evidence="3 5" id="KW-1133">Transmembrane helix</keyword>
<evidence type="ECO:0000256" key="4">
    <source>
        <dbReference type="ARBA" id="ARBA00023136"/>
    </source>
</evidence>
<reference evidence="7 8" key="1">
    <citation type="journal article" date="2024" name="Chem. Sci.">
        <title>Discovery of megapolipeptins by genome mining of a Burkholderiales bacteria collection.</title>
        <authorList>
            <person name="Paulo B.S."/>
            <person name="Recchia M.J.J."/>
            <person name="Lee S."/>
            <person name="Fergusson C.H."/>
            <person name="Romanowski S.B."/>
            <person name="Hernandez A."/>
            <person name="Krull N."/>
            <person name="Liu D.Y."/>
            <person name="Cavanagh H."/>
            <person name="Bos A."/>
            <person name="Gray C.A."/>
            <person name="Murphy B.T."/>
            <person name="Linington R.G."/>
            <person name="Eustaquio A.S."/>
        </authorList>
    </citation>
    <scope>NUCLEOTIDE SEQUENCE [LARGE SCALE GENOMIC DNA]</scope>
    <source>
        <strain evidence="7 8">RL17-350-BIC-A</strain>
    </source>
</reference>
<feature type="transmembrane region" description="Helical" evidence="5">
    <location>
        <begin position="124"/>
        <end position="141"/>
    </location>
</feature>
<name>A0ABW9B6E4_9BURK</name>
<dbReference type="Pfam" id="PF01694">
    <property type="entry name" value="Rhomboid"/>
    <property type="match status" value="1"/>
</dbReference>
<comment type="caution">
    <text evidence="7">The sequence shown here is derived from an EMBL/GenBank/DDBJ whole genome shotgun (WGS) entry which is preliminary data.</text>
</comment>
<evidence type="ECO:0000256" key="3">
    <source>
        <dbReference type="ARBA" id="ARBA00022989"/>
    </source>
</evidence>
<dbReference type="Gene3D" id="1.20.1540.10">
    <property type="entry name" value="Rhomboid-like"/>
    <property type="match status" value="1"/>
</dbReference>
<keyword evidence="7" id="KW-0378">Hydrolase</keyword>
<evidence type="ECO:0000256" key="5">
    <source>
        <dbReference type="SAM" id="Phobius"/>
    </source>
</evidence>
<sequence>MPQDSTRLSVTTSDSLFVQLKARGLLLAAFVGSIWLVFFLSAALPFLHLNQHGVVPRTLGGLQGILFAPWLHASMMHLVANTGGLLILGWLCTWPRIANFWQATIGAMLGAGLCAWLLGAPYTVHIGARGLVFGYAGYLVARGYYTRHILSMLVALFVAGSYGLTMLFGLMPLYPGLSWQSHLGGSLGGILAARAAARSARLL</sequence>
<evidence type="ECO:0000256" key="1">
    <source>
        <dbReference type="ARBA" id="ARBA00004141"/>
    </source>
</evidence>
<evidence type="ECO:0000313" key="8">
    <source>
        <dbReference type="Proteomes" id="UP001629230"/>
    </source>
</evidence>
<keyword evidence="2 5" id="KW-0812">Transmembrane</keyword>
<evidence type="ECO:0000259" key="6">
    <source>
        <dbReference type="Pfam" id="PF01694"/>
    </source>
</evidence>
<dbReference type="SUPFAM" id="SSF144091">
    <property type="entry name" value="Rhomboid-like"/>
    <property type="match status" value="1"/>
</dbReference>
<evidence type="ECO:0000256" key="2">
    <source>
        <dbReference type="ARBA" id="ARBA00022692"/>
    </source>
</evidence>
<dbReference type="GO" id="GO:0008233">
    <property type="term" value="F:peptidase activity"/>
    <property type="evidence" value="ECO:0007669"/>
    <property type="project" value="UniProtKB-KW"/>
</dbReference>
<dbReference type="InterPro" id="IPR022764">
    <property type="entry name" value="Peptidase_S54_rhomboid_dom"/>
</dbReference>
<keyword evidence="8" id="KW-1185">Reference proteome</keyword>
<dbReference type="InterPro" id="IPR035952">
    <property type="entry name" value="Rhomboid-like_sf"/>
</dbReference>
<organism evidence="7 8">
    <name type="scientific">Paraburkholderia dipogonis</name>
    <dbReference type="NCBI Taxonomy" id="1211383"/>
    <lineage>
        <taxon>Bacteria</taxon>
        <taxon>Pseudomonadati</taxon>
        <taxon>Pseudomonadota</taxon>
        <taxon>Betaproteobacteria</taxon>
        <taxon>Burkholderiales</taxon>
        <taxon>Burkholderiaceae</taxon>
        <taxon>Paraburkholderia</taxon>
    </lineage>
</organism>
<dbReference type="EMBL" id="JAQQEZ010000069">
    <property type="protein sequence ID" value="MFM0007773.1"/>
    <property type="molecule type" value="Genomic_DNA"/>
</dbReference>
<proteinExistence type="predicted"/>
<feature type="transmembrane region" description="Helical" evidence="5">
    <location>
        <begin position="25"/>
        <end position="47"/>
    </location>
</feature>